<accession>A0A140GXE5</accession>
<dbReference type="PROSITE" id="PS00041">
    <property type="entry name" value="HTH_ARAC_FAMILY_1"/>
    <property type="match status" value="1"/>
</dbReference>
<dbReference type="InterPro" id="IPR050204">
    <property type="entry name" value="AraC_XylS_family_regulators"/>
</dbReference>
<dbReference type="EMBL" id="KT825491">
    <property type="protein sequence ID" value="AMN85484.1"/>
    <property type="molecule type" value="Genomic_DNA"/>
</dbReference>
<keyword evidence="2" id="KW-0238">DNA-binding</keyword>
<proteinExistence type="predicted"/>
<dbReference type="InterPro" id="IPR020449">
    <property type="entry name" value="Tscrpt_reg_AraC-type_HTH"/>
</dbReference>
<dbReference type="InterPro" id="IPR014710">
    <property type="entry name" value="RmlC-like_jellyroll"/>
</dbReference>
<evidence type="ECO:0000313" key="6">
    <source>
        <dbReference type="EMBL" id="AMN85484.1"/>
    </source>
</evidence>
<dbReference type="PRINTS" id="PR00032">
    <property type="entry name" value="HTHARAC"/>
</dbReference>
<dbReference type="AlphaFoldDB" id="A0A140GXE5"/>
<evidence type="ECO:0000259" key="5">
    <source>
        <dbReference type="PROSITE" id="PS01124"/>
    </source>
</evidence>
<dbReference type="PANTHER" id="PTHR46796">
    <property type="entry name" value="HTH-TYPE TRANSCRIPTIONAL ACTIVATOR RHAS-RELATED"/>
    <property type="match status" value="1"/>
</dbReference>
<dbReference type="SUPFAM" id="SSF46689">
    <property type="entry name" value="Homeodomain-like"/>
    <property type="match status" value="2"/>
</dbReference>
<dbReference type="InterPro" id="IPR009057">
    <property type="entry name" value="Homeodomain-like_sf"/>
</dbReference>
<keyword evidence="1" id="KW-0805">Transcription regulation</keyword>
<protein>
    <submittedName>
        <fullName evidence="6">Transcriptional activator</fullName>
    </submittedName>
</protein>
<name>A0A140GXE5_ENTFC</name>
<evidence type="ECO:0000256" key="4">
    <source>
        <dbReference type="ARBA" id="ARBA00023163"/>
    </source>
</evidence>
<dbReference type="SMART" id="SM00342">
    <property type="entry name" value="HTH_ARAC"/>
    <property type="match status" value="1"/>
</dbReference>
<dbReference type="SUPFAM" id="SSF51215">
    <property type="entry name" value="Regulatory protein AraC"/>
    <property type="match status" value="1"/>
</dbReference>
<dbReference type="GO" id="GO:0043565">
    <property type="term" value="F:sequence-specific DNA binding"/>
    <property type="evidence" value="ECO:0007669"/>
    <property type="project" value="InterPro"/>
</dbReference>
<evidence type="ECO:0000256" key="1">
    <source>
        <dbReference type="ARBA" id="ARBA00023015"/>
    </source>
</evidence>
<keyword evidence="3" id="KW-0010">Activator</keyword>
<evidence type="ECO:0000256" key="3">
    <source>
        <dbReference type="ARBA" id="ARBA00023159"/>
    </source>
</evidence>
<dbReference type="Gene3D" id="1.10.10.60">
    <property type="entry name" value="Homeodomain-like"/>
    <property type="match status" value="2"/>
</dbReference>
<dbReference type="PROSITE" id="PS01124">
    <property type="entry name" value="HTH_ARAC_FAMILY_2"/>
    <property type="match status" value="1"/>
</dbReference>
<feature type="domain" description="HTH araC/xylS-type" evidence="5">
    <location>
        <begin position="171"/>
        <end position="268"/>
    </location>
</feature>
<dbReference type="InterPro" id="IPR018062">
    <property type="entry name" value="HTH_AraC-typ_CS"/>
</dbReference>
<dbReference type="Pfam" id="PF02311">
    <property type="entry name" value="AraC_binding"/>
    <property type="match status" value="1"/>
</dbReference>
<dbReference type="Gene3D" id="2.60.120.10">
    <property type="entry name" value="Jelly Rolls"/>
    <property type="match status" value="1"/>
</dbReference>
<dbReference type="InterPro" id="IPR037923">
    <property type="entry name" value="HTH-like"/>
</dbReference>
<dbReference type="Pfam" id="PF12833">
    <property type="entry name" value="HTH_18"/>
    <property type="match status" value="1"/>
</dbReference>
<dbReference type="GO" id="GO:0003700">
    <property type="term" value="F:DNA-binding transcription factor activity"/>
    <property type="evidence" value="ECO:0007669"/>
    <property type="project" value="InterPro"/>
</dbReference>
<keyword evidence="4" id="KW-0804">Transcription</keyword>
<dbReference type="InterPro" id="IPR003313">
    <property type="entry name" value="AraC-bd"/>
</dbReference>
<organism evidence="6">
    <name type="scientific">Enterococcus faecium</name>
    <name type="common">Streptococcus faecium</name>
    <dbReference type="NCBI Taxonomy" id="1352"/>
    <lineage>
        <taxon>Bacteria</taxon>
        <taxon>Bacillati</taxon>
        <taxon>Bacillota</taxon>
        <taxon>Bacilli</taxon>
        <taxon>Lactobacillales</taxon>
        <taxon>Enterococcaceae</taxon>
        <taxon>Enterococcus</taxon>
    </lineage>
</organism>
<reference evidence="6" key="1">
    <citation type="journal article" date="2016" name="J. Antimicrob. Chemother.">
        <title>Characterization of a genomic island harbouring a new vanD allele from Enterococcus faecium N15-508 isolated in Canada.</title>
        <authorList>
            <person name="Boyd D.A."/>
            <person name="Lalancette C."/>
            <person name="Levesque S."/>
            <person name="Golding G.R."/>
        </authorList>
    </citation>
    <scope>NUCLEOTIDE SEQUENCE</scope>
    <source>
        <strain evidence="6">N15-508</strain>
    </source>
</reference>
<dbReference type="PANTHER" id="PTHR46796:SF2">
    <property type="entry name" value="TRANSCRIPTIONAL REGULATORY PROTEIN"/>
    <property type="match status" value="1"/>
</dbReference>
<sequence>MDSSGSRIVFDEKLNIEVLTLTGMIENLPPHFHDYYELGYIESGSRRVICQGREYRIGKNDLLLFNPNDNHTCLELEKEVLDFRCFHITTERMEELALECIGYAICPYFEPQIVRQSDLIPQIKELIDLIENGSYCDLQKEELLYMIIGDLVADYAQPLKCEQMEISDSVERACEYIERHYATNISLCDLSSFTGFSKYHFIRMFTREKGISPYRYIECIKMTEAKKLLKAGEDLSNITYQLGFSSQSHFTNFFKKYARVTPKQYSKLYNA</sequence>
<dbReference type="InterPro" id="IPR018060">
    <property type="entry name" value="HTH_AraC"/>
</dbReference>
<evidence type="ECO:0000256" key="2">
    <source>
        <dbReference type="ARBA" id="ARBA00023125"/>
    </source>
</evidence>